<feature type="transmembrane region" description="Helical" evidence="6">
    <location>
        <begin position="559"/>
        <end position="589"/>
    </location>
</feature>
<feature type="transmembrane region" description="Helical" evidence="6">
    <location>
        <begin position="413"/>
        <end position="435"/>
    </location>
</feature>
<feature type="transmembrane region" description="Helical" evidence="6">
    <location>
        <begin position="52"/>
        <end position="77"/>
    </location>
</feature>
<evidence type="ECO:0000256" key="1">
    <source>
        <dbReference type="ARBA" id="ARBA00004651"/>
    </source>
</evidence>
<keyword evidence="3 6" id="KW-0812">Transmembrane</keyword>
<dbReference type="Pfam" id="PF05425">
    <property type="entry name" value="CopD"/>
    <property type="match status" value="1"/>
</dbReference>
<feature type="domain" description="Copper resistance protein D" evidence="7">
    <location>
        <begin position="226"/>
        <end position="342"/>
    </location>
</feature>
<keyword evidence="9" id="KW-1185">Reference proteome</keyword>
<dbReference type="PANTHER" id="PTHR34820">
    <property type="entry name" value="INNER MEMBRANE PROTEIN YEBZ"/>
    <property type="match status" value="1"/>
</dbReference>
<reference evidence="8 9" key="1">
    <citation type="submission" date="2024-09" db="EMBL/GenBank/DDBJ databases">
        <authorList>
            <person name="Sun Q."/>
            <person name="Mori K."/>
        </authorList>
    </citation>
    <scope>NUCLEOTIDE SEQUENCE [LARGE SCALE GENOMIC DNA]</scope>
    <source>
        <strain evidence="8 9">CICC 10874</strain>
    </source>
</reference>
<feature type="transmembrane region" description="Helical" evidence="6">
    <location>
        <begin position="162"/>
        <end position="179"/>
    </location>
</feature>
<feature type="transmembrane region" description="Helical" evidence="6">
    <location>
        <begin position="191"/>
        <end position="213"/>
    </location>
</feature>
<accession>A0ABV6RAG1</accession>
<dbReference type="Pfam" id="PF09678">
    <property type="entry name" value="Caa3_CtaG"/>
    <property type="match status" value="1"/>
</dbReference>
<protein>
    <submittedName>
        <fullName evidence="8">CopD family protein</fullName>
    </submittedName>
</protein>
<feature type="transmembrane region" description="Helical" evidence="6">
    <location>
        <begin position="325"/>
        <end position="344"/>
    </location>
</feature>
<feature type="transmembrane region" description="Helical" evidence="6">
    <location>
        <begin position="441"/>
        <end position="461"/>
    </location>
</feature>
<evidence type="ECO:0000256" key="5">
    <source>
        <dbReference type="ARBA" id="ARBA00023136"/>
    </source>
</evidence>
<dbReference type="Proteomes" id="UP001589793">
    <property type="component" value="Unassembled WGS sequence"/>
</dbReference>
<feature type="transmembrane region" description="Helical" evidence="6">
    <location>
        <begin position="264"/>
        <end position="284"/>
    </location>
</feature>
<proteinExistence type="predicted"/>
<dbReference type="EMBL" id="JBHLSV010000008">
    <property type="protein sequence ID" value="MFC0673972.1"/>
    <property type="molecule type" value="Genomic_DNA"/>
</dbReference>
<evidence type="ECO:0000313" key="8">
    <source>
        <dbReference type="EMBL" id="MFC0673972.1"/>
    </source>
</evidence>
<feature type="transmembrane region" description="Helical" evidence="6">
    <location>
        <begin position="234"/>
        <end position="252"/>
    </location>
</feature>
<dbReference type="PANTHER" id="PTHR34820:SF4">
    <property type="entry name" value="INNER MEMBRANE PROTEIN YEBZ"/>
    <property type="match status" value="1"/>
</dbReference>
<dbReference type="InterPro" id="IPR032694">
    <property type="entry name" value="CopC/D"/>
</dbReference>
<evidence type="ECO:0000256" key="2">
    <source>
        <dbReference type="ARBA" id="ARBA00022475"/>
    </source>
</evidence>
<evidence type="ECO:0000256" key="3">
    <source>
        <dbReference type="ARBA" id="ARBA00022692"/>
    </source>
</evidence>
<organism evidence="8 9">
    <name type="scientific">Brachybacterium hainanense</name>
    <dbReference type="NCBI Taxonomy" id="1541174"/>
    <lineage>
        <taxon>Bacteria</taxon>
        <taxon>Bacillati</taxon>
        <taxon>Actinomycetota</taxon>
        <taxon>Actinomycetes</taxon>
        <taxon>Micrococcales</taxon>
        <taxon>Dermabacteraceae</taxon>
        <taxon>Brachybacterium</taxon>
    </lineage>
</organism>
<comment type="caution">
    <text evidence="8">The sequence shown here is derived from an EMBL/GenBank/DDBJ whole genome shotgun (WGS) entry which is preliminary data.</text>
</comment>
<keyword evidence="5 6" id="KW-0472">Membrane</keyword>
<comment type="subcellular location">
    <subcellularLocation>
        <location evidence="1">Cell membrane</location>
        <topology evidence="1">Multi-pass membrane protein</topology>
    </subcellularLocation>
</comment>
<feature type="transmembrane region" description="Helical" evidence="6">
    <location>
        <begin position="482"/>
        <end position="502"/>
    </location>
</feature>
<feature type="transmembrane region" description="Helical" evidence="6">
    <location>
        <begin position="385"/>
        <end position="401"/>
    </location>
</feature>
<keyword evidence="2" id="KW-1003">Cell membrane</keyword>
<evidence type="ECO:0000313" key="9">
    <source>
        <dbReference type="Proteomes" id="UP001589793"/>
    </source>
</evidence>
<feature type="transmembrane region" description="Helical" evidence="6">
    <location>
        <begin position="514"/>
        <end position="538"/>
    </location>
</feature>
<evidence type="ECO:0000259" key="7">
    <source>
        <dbReference type="Pfam" id="PF05425"/>
    </source>
</evidence>
<feature type="transmembrane region" description="Helical" evidence="6">
    <location>
        <begin position="136"/>
        <end position="155"/>
    </location>
</feature>
<name>A0ABV6RAG1_9MICO</name>
<dbReference type="InterPro" id="IPR019108">
    <property type="entry name" value="Caa3_assmbl_CtaG-rel"/>
</dbReference>
<dbReference type="InterPro" id="IPR008457">
    <property type="entry name" value="Cu-R_CopD_dom"/>
</dbReference>
<evidence type="ECO:0000256" key="4">
    <source>
        <dbReference type="ARBA" id="ARBA00022989"/>
    </source>
</evidence>
<dbReference type="RefSeq" id="WP_376979907.1">
    <property type="nucleotide sequence ID" value="NZ_JBHLSV010000008.1"/>
</dbReference>
<sequence length="634" mass="64309">MSAPSRPVPPRPALILGVVLAIGLLCALSAVTASRAAGANIVLVDAGVLARYGAPAAAVVADLSAALALGGSLIGGWIVRGDAARARALLVAAICAGVWTVSQSLALGFSYAIATGQPLGSERFGSDAAVFLGTDLGVWLIAGVAIAALTTSVALLGSSRPLARTVAVLTAAGLFAKAMTGHASGDANHEVATSTMLVHLLAMGMWIGALAVLQLLPADEERDSAAVIRRFSHLALIAWTALLLSGVWALAVRMTGPGDLLTSMYVQIGVAKAVLLGLLGLFGLRQRRVLADRVRADAAAPAAALRRGGERDGAERAGIAEYRRLAVIELGLMGLAVALAAAMSSSPPPAQDAPPLTSPAGILSGYPLPGAPTVPTLLATWRPDAFALAAAAALLLIWWRPSGPVRPMRSTRLLLGACAAMVLITSSAVAVYAKVLFSAHLLEHVLLLLLVGPPLGALLTLPETLRSRWAPVPGAQPSWPRVLVTAGLGTAPLLVLAGIYATPRLLRPALEGHAPHLMLLLLATIAGAAPVLALRLISGGGAPAGAGPVASPVPDRGRALLILGLPPMVLIIGGSLLAVGGDLILASWFGAMGRTWRTDALADQHQGGAIAAALGVLALAGTVIATRRRRPVLS</sequence>
<feature type="transmembrane region" description="Helical" evidence="6">
    <location>
        <begin position="609"/>
        <end position="626"/>
    </location>
</feature>
<feature type="transmembrane region" description="Helical" evidence="6">
    <location>
        <begin position="89"/>
        <end position="114"/>
    </location>
</feature>
<gene>
    <name evidence="8" type="ORF">ACFFF6_08380</name>
</gene>
<evidence type="ECO:0000256" key="6">
    <source>
        <dbReference type="SAM" id="Phobius"/>
    </source>
</evidence>
<keyword evidence="4 6" id="KW-1133">Transmembrane helix</keyword>